<organism evidence="3 4">
    <name type="scientific">Streptomyces actuosus</name>
    <dbReference type="NCBI Taxonomy" id="1885"/>
    <lineage>
        <taxon>Bacteria</taxon>
        <taxon>Bacillati</taxon>
        <taxon>Actinomycetota</taxon>
        <taxon>Actinomycetes</taxon>
        <taxon>Kitasatosporales</taxon>
        <taxon>Streptomycetaceae</taxon>
        <taxon>Streptomyces</taxon>
    </lineage>
</organism>
<keyword evidence="4" id="KW-1185">Reference proteome</keyword>
<feature type="region of interest" description="Disordered" evidence="1">
    <location>
        <begin position="98"/>
        <end position="121"/>
    </location>
</feature>
<dbReference type="AlphaFoldDB" id="A0A2U9P388"/>
<protein>
    <submittedName>
        <fullName evidence="3">Uncharacterized protein</fullName>
    </submittedName>
</protein>
<proteinExistence type="predicted"/>
<evidence type="ECO:0000313" key="3">
    <source>
        <dbReference type="EMBL" id="AWT43724.1"/>
    </source>
</evidence>
<keyword evidence="2" id="KW-0812">Transmembrane</keyword>
<feature type="transmembrane region" description="Helical" evidence="2">
    <location>
        <begin position="72"/>
        <end position="91"/>
    </location>
</feature>
<reference evidence="3 4" key="1">
    <citation type="submission" date="2018-06" db="EMBL/GenBank/DDBJ databases">
        <title>The complete genome sequence of a nosiheptide producer Streptomyces actuosus ATCC 25421: deducing the ability of producing a new class III lantibiotics.</title>
        <authorList>
            <person name="Liu W."/>
            <person name="Sun F."/>
            <person name="Hu Y."/>
        </authorList>
    </citation>
    <scope>NUCLEOTIDE SEQUENCE [LARGE SCALE GENOMIC DNA]</scope>
    <source>
        <strain evidence="3 4">ATCC 25421</strain>
    </source>
</reference>
<evidence type="ECO:0000256" key="2">
    <source>
        <dbReference type="SAM" id="Phobius"/>
    </source>
</evidence>
<keyword evidence="2" id="KW-1133">Transmembrane helix</keyword>
<sequence length="121" mass="13708">MGKRLEAGWWQRLAWVALVWASLGLLIWVPFLYIAIRRNRPADWCAFGSFVLYEIVSMSWSEILPHDDSKAGLGLIAILTLLTATVMLLFAEFDKKTPRQPQYGTAPAPHPGQPYGYPYGR</sequence>
<keyword evidence="2" id="KW-0472">Membrane</keyword>
<dbReference type="OrthoDB" id="4239150at2"/>
<gene>
    <name evidence="3" type="ORF">DMT42_16305</name>
</gene>
<evidence type="ECO:0000313" key="4">
    <source>
        <dbReference type="Proteomes" id="UP000247634"/>
    </source>
</evidence>
<dbReference type="EMBL" id="CP029788">
    <property type="protein sequence ID" value="AWT43724.1"/>
    <property type="molecule type" value="Genomic_DNA"/>
</dbReference>
<name>A0A2U9P388_STRAS</name>
<accession>A0A2U9P388</accession>
<evidence type="ECO:0000256" key="1">
    <source>
        <dbReference type="SAM" id="MobiDB-lite"/>
    </source>
</evidence>
<dbReference type="KEGG" id="sact:DMT42_16305"/>
<feature type="transmembrane region" description="Helical" evidence="2">
    <location>
        <begin position="12"/>
        <end position="35"/>
    </location>
</feature>
<dbReference type="RefSeq" id="WP_110628636.1">
    <property type="nucleotide sequence ID" value="NZ_CP029788.1"/>
</dbReference>
<dbReference type="Proteomes" id="UP000247634">
    <property type="component" value="Chromosome"/>
</dbReference>